<reference evidence="4 5" key="1">
    <citation type="submission" date="2023-11" db="EMBL/GenBank/DDBJ databases">
        <title>Halocaridina rubra genome assembly.</title>
        <authorList>
            <person name="Smith C."/>
        </authorList>
    </citation>
    <scope>NUCLEOTIDE SEQUENCE [LARGE SCALE GENOMIC DNA]</scope>
    <source>
        <strain evidence="4">EP-1</strain>
        <tissue evidence="4">Whole</tissue>
    </source>
</reference>
<dbReference type="InterPro" id="IPR032436">
    <property type="entry name" value="URB1_C"/>
</dbReference>
<protein>
    <recommendedName>
        <fullName evidence="6">Nucleolar pre-ribosomal-associated protein 1</fullName>
    </recommendedName>
</protein>
<dbReference type="GO" id="GO:0000466">
    <property type="term" value="P:maturation of 5.8S rRNA from tricistronic rRNA transcript (SSU-rRNA, 5.8S rRNA, LSU-rRNA)"/>
    <property type="evidence" value="ECO:0007669"/>
    <property type="project" value="TreeGrafter"/>
</dbReference>
<dbReference type="Proteomes" id="UP001381693">
    <property type="component" value="Unassembled WGS sequence"/>
</dbReference>
<dbReference type="InterPro" id="IPR039844">
    <property type="entry name" value="URB1"/>
</dbReference>
<evidence type="ECO:0000313" key="5">
    <source>
        <dbReference type="Proteomes" id="UP001381693"/>
    </source>
</evidence>
<dbReference type="Pfam" id="PF16201">
    <property type="entry name" value="NopRA1"/>
    <property type="match status" value="1"/>
</dbReference>
<dbReference type="InterPro" id="IPR021714">
    <property type="entry name" value="URB1_N"/>
</dbReference>
<dbReference type="GO" id="GO:0000463">
    <property type="term" value="P:maturation of LSU-rRNA from tricistronic rRNA transcript (SSU-rRNA, 5.8S rRNA, LSU-rRNA)"/>
    <property type="evidence" value="ECO:0007669"/>
    <property type="project" value="TreeGrafter"/>
</dbReference>
<comment type="caution">
    <text evidence="4">The sequence shown here is derived from an EMBL/GenBank/DDBJ whole genome shotgun (WGS) entry which is preliminary data.</text>
</comment>
<sequence length="1752" mass="200781">ILVDIKMDKRKAIVCVIKALNDCVVLNHALSKTKKVRFFSPKVVHQILYLLDWEMPKETDASIGEEDQNVNGDGNDVQQEALKLLINLFSSYKYGIVFKIRVCQHQGTKSNSYAYNILYELDRPWYSPLKRQLFSHFFSACPEVLPKYLEANMQWFSPRPAVAFISLMDMVVQIMKCQKPWNLAQSKGWQSVVACLFPGYPLSPKFYLSLAQSSHEAVRYVGCSLMFSILSKITETLENLTTSTVSAEIKDKIEEELRNKASSIFSAQVLEASINTWKKLTEKVEEDQCECYSEIASNGQTVVPVAMELLQIVRFLSLYNKLFPTNVIDEFLEPVYMIKTLKALYRLGAQDANQYGLIRKIFNMISEGLLEKSINRDFGTVSNQFLEENLFYLLIKTYAQYQGSSDDALGSDVCGCLVKILSSLLLKFGLLEDSGGSVKYWLRHIPDCENEKLSLFFTQVIQHSLSFYGQHTNELVKLANKYSRTKSSSVNHVFKSLDVFEEPTALKFLVVKPFSRLLLAATELLSTEPDNKCKMYFSSVVCDYVHSLHHPEVLILFLLEKSSVIMDSLKEYLIHFQKSGHNIKVKLPMPKADDMSDILKYLFVTEDWSSVEGTISSINFKTQIKDLHLVVLQILLYLRIESQKETAEQSDLAERYARLLKDIYKAYEQCDQSRSEMIIRTTLEHPHIKLSFKPVTLVVSPIHNLCEYFICTALAKYTNLVSCLYPYYLETVMQVRTFALQSELNDNCLNALNLFILSECIVLSYKDVEELTLLILRAASDFSLSISNILVTTTELLLKTTNAKHQPSEECVLLMFNKFLEWSRVGESECHNNLNSSLAVLEKLLLKSLTKNMAEKLSHDDLKRLLHIRPPCIDLCCRIVSLYPAHGSYVASRMQKIKSFPLPDQLQLLLLLLDNEESSETALKVLPELKPEIMEWAMGNESYPAYFQNIFVHAINAGIIDDGILSVCSHVFNKVLNDKWFPRNNITYLSLLIQRLSEDEVSQKLPMGSGNLYLVHISLHIIKNAYKKDACHTELCLNCYQMLKDILPNTNGDFLQFSLRDNKLWSSFVKQVLRNGLHDLNIGPELILMLNLLISIVYKSAARKDDELLSLITIYQMIMSHTQYLQLMFQRDIEWDRLKENVVALQQTIVHLESNVCLEEHVPIFLSAYGASMSAADQRILKLLFTYEALGFMKRYQPVLWGDCAVSHFGMLSSGNEQYLEPKVEQVLSLLEKDKIIRSCFSFNTDMSLHPMEIWGDDRTVYDIRFLIPLMLYITEDKRVLEIDLAECGTVALGFACLSSYKEDVWAAGTAILKRVFEKMVDSKQGRLKLPWIWSITIVMGSFDGVRRRLSSVIAHYLLNVVRLLSNPCDPMYLPVLRALFIRPEMETHIIPQFARLFTSSDVFDNQVHLSFLLQCLSTGIRQPFDYILCERTNTIMLLLSLLRSPTADSNIKLQILDVLEALAQIPIAGKDLVKKHNILILLPLVVESAVSATYASSATKSSAYVGRSLIIASIVKILHDVLFCMLIRERRKKAKRKATEHSANKRKRNEESSDEEAEKKALEEECERKNAFQTVIPENEVPEMCEEQVFTVTRKIESLENKPRFEFLPLLFTEEYMNCMLRISHSVFNHAPPQSSATLLNLICTTLQYLDKGRRLAKKKSFHVIAMDPHVIKAQVRALIDWEFLHTCLKEYLTDSEEVRLLGPKVALYRQEWHNECLALQLRRGDQRSICEEGDFHELKLAVLNLLNVLE</sequence>
<proteinExistence type="predicted"/>
<feature type="domain" description="URB1 N-terminal" evidence="2">
    <location>
        <begin position="3"/>
        <end position="165"/>
    </location>
</feature>
<evidence type="ECO:0000259" key="2">
    <source>
        <dbReference type="Pfam" id="PF11707"/>
    </source>
</evidence>
<dbReference type="PANTHER" id="PTHR13500:SF0">
    <property type="entry name" value="NUCLEOLAR PRE-RIBOSOMAL-ASSOCIATED PROTEIN 1"/>
    <property type="match status" value="1"/>
</dbReference>
<feature type="non-terminal residue" evidence="4">
    <location>
        <position position="1"/>
    </location>
</feature>
<dbReference type="PANTHER" id="PTHR13500">
    <property type="entry name" value="NUCLEOLAR PRERIBOSOMAL-ASSOCIATED PROTEIN 1"/>
    <property type="match status" value="1"/>
</dbReference>
<gene>
    <name evidence="4" type="ORF">SK128_008500</name>
</gene>
<dbReference type="GO" id="GO:0005730">
    <property type="term" value="C:nucleolus"/>
    <property type="evidence" value="ECO:0007669"/>
    <property type="project" value="TreeGrafter"/>
</dbReference>
<evidence type="ECO:0008006" key="6">
    <source>
        <dbReference type="Google" id="ProtNLM"/>
    </source>
</evidence>
<feature type="region of interest" description="Disordered" evidence="1">
    <location>
        <begin position="1536"/>
        <end position="1563"/>
    </location>
</feature>
<dbReference type="EMBL" id="JAXCGZ010019466">
    <property type="protein sequence ID" value="KAK7066072.1"/>
    <property type="molecule type" value="Genomic_DNA"/>
</dbReference>
<dbReference type="Pfam" id="PF11707">
    <property type="entry name" value="Npa1"/>
    <property type="match status" value="1"/>
</dbReference>
<feature type="domain" description="URB1 C-terminal" evidence="3">
    <location>
        <begin position="1293"/>
        <end position="1480"/>
    </location>
</feature>
<evidence type="ECO:0000256" key="1">
    <source>
        <dbReference type="SAM" id="MobiDB-lite"/>
    </source>
</evidence>
<evidence type="ECO:0000259" key="3">
    <source>
        <dbReference type="Pfam" id="PF16201"/>
    </source>
</evidence>
<keyword evidence="5" id="KW-1185">Reference proteome</keyword>
<feature type="compositionally biased region" description="Basic and acidic residues" evidence="1">
    <location>
        <begin position="1538"/>
        <end position="1563"/>
    </location>
</feature>
<accession>A0AAN8WH81</accession>
<organism evidence="4 5">
    <name type="scientific">Halocaridina rubra</name>
    <name type="common">Hawaiian red shrimp</name>
    <dbReference type="NCBI Taxonomy" id="373956"/>
    <lineage>
        <taxon>Eukaryota</taxon>
        <taxon>Metazoa</taxon>
        <taxon>Ecdysozoa</taxon>
        <taxon>Arthropoda</taxon>
        <taxon>Crustacea</taxon>
        <taxon>Multicrustacea</taxon>
        <taxon>Malacostraca</taxon>
        <taxon>Eumalacostraca</taxon>
        <taxon>Eucarida</taxon>
        <taxon>Decapoda</taxon>
        <taxon>Pleocyemata</taxon>
        <taxon>Caridea</taxon>
        <taxon>Atyoidea</taxon>
        <taxon>Atyidae</taxon>
        <taxon>Halocaridina</taxon>
    </lineage>
</organism>
<evidence type="ECO:0000313" key="4">
    <source>
        <dbReference type="EMBL" id="KAK7066072.1"/>
    </source>
</evidence>
<name>A0AAN8WH81_HALRR</name>